<name>A0A222G7Q1_9GAMM</name>
<feature type="transmembrane region" description="Helical" evidence="1">
    <location>
        <begin position="40"/>
        <end position="57"/>
    </location>
</feature>
<dbReference type="Proteomes" id="UP000202259">
    <property type="component" value="Chromosome"/>
</dbReference>
<organism evidence="2 3">
    <name type="scientific">Cognaticolwellia beringensis</name>
    <dbReference type="NCBI Taxonomy" id="1967665"/>
    <lineage>
        <taxon>Bacteria</taxon>
        <taxon>Pseudomonadati</taxon>
        <taxon>Pseudomonadota</taxon>
        <taxon>Gammaproteobacteria</taxon>
        <taxon>Alteromonadales</taxon>
        <taxon>Colwelliaceae</taxon>
        <taxon>Cognaticolwellia</taxon>
    </lineage>
</organism>
<keyword evidence="1" id="KW-0472">Membrane</keyword>
<dbReference type="KEGG" id="cber:B5D82_07625"/>
<evidence type="ECO:0000313" key="2">
    <source>
        <dbReference type="EMBL" id="ASP47633.1"/>
    </source>
</evidence>
<keyword evidence="1" id="KW-0812">Transmembrane</keyword>
<feature type="transmembrane region" description="Helical" evidence="1">
    <location>
        <begin position="63"/>
        <end position="82"/>
    </location>
</feature>
<sequence>MDTVIPIQIHLLVVIPAIFLGLFNLLLAKGTRFHRLNGKIWACLMLIASFSAFFIMPTGSLTWLHLFAIVVIVSVSVGIMAIRKHNKRLHARCMVGAYIGTIVSAFFAASVPGRLLHEMIFKTF</sequence>
<proteinExistence type="predicted"/>
<protein>
    <submittedName>
        <fullName evidence="2">DUF2306 domain-containing protein</fullName>
    </submittedName>
</protein>
<gene>
    <name evidence="2" type="ORF">B5D82_07625</name>
</gene>
<dbReference type="RefSeq" id="WP_081150462.1">
    <property type="nucleotide sequence ID" value="NZ_CP020465.1"/>
</dbReference>
<dbReference type="OrthoDB" id="9815686at2"/>
<dbReference type="Pfam" id="PF10067">
    <property type="entry name" value="DUF2306"/>
    <property type="match status" value="1"/>
</dbReference>
<keyword evidence="3" id="KW-1185">Reference proteome</keyword>
<feature type="transmembrane region" description="Helical" evidence="1">
    <location>
        <begin position="6"/>
        <end position="28"/>
    </location>
</feature>
<accession>A0A222G7Q1</accession>
<dbReference type="AlphaFoldDB" id="A0A222G7Q1"/>
<dbReference type="EMBL" id="CP020465">
    <property type="protein sequence ID" value="ASP47633.1"/>
    <property type="molecule type" value="Genomic_DNA"/>
</dbReference>
<evidence type="ECO:0000256" key="1">
    <source>
        <dbReference type="SAM" id="Phobius"/>
    </source>
</evidence>
<keyword evidence="1" id="KW-1133">Transmembrane helix</keyword>
<feature type="transmembrane region" description="Helical" evidence="1">
    <location>
        <begin position="89"/>
        <end position="109"/>
    </location>
</feature>
<dbReference type="InterPro" id="IPR018750">
    <property type="entry name" value="DUF2306_membrane"/>
</dbReference>
<reference evidence="2 3" key="1">
    <citation type="submission" date="2017-08" db="EMBL/GenBank/DDBJ databases">
        <title>Complete genome of Colwellia sp. NB097-1, a psychrophile bacterium ioslated from Bering Sea.</title>
        <authorList>
            <person name="Chen X."/>
        </authorList>
    </citation>
    <scope>NUCLEOTIDE SEQUENCE [LARGE SCALE GENOMIC DNA]</scope>
    <source>
        <strain evidence="2 3">NB097-1</strain>
    </source>
</reference>
<evidence type="ECO:0000313" key="3">
    <source>
        <dbReference type="Proteomes" id="UP000202259"/>
    </source>
</evidence>